<dbReference type="Pfam" id="PF01607">
    <property type="entry name" value="CBM_14"/>
    <property type="match status" value="1"/>
</dbReference>
<keyword evidence="1" id="KW-0732">Signal</keyword>
<dbReference type="OrthoDB" id="6514762at2759"/>
<evidence type="ECO:0000256" key="1">
    <source>
        <dbReference type="SAM" id="SignalP"/>
    </source>
</evidence>
<dbReference type="GO" id="GO:0008061">
    <property type="term" value="F:chitin binding"/>
    <property type="evidence" value="ECO:0007669"/>
    <property type="project" value="InterPro"/>
</dbReference>
<dbReference type="InterPro" id="IPR052976">
    <property type="entry name" value="Scoloptoxin-like"/>
</dbReference>
<dbReference type="PANTHER" id="PTHR22933">
    <property type="entry name" value="FI18007P1-RELATED"/>
    <property type="match status" value="1"/>
</dbReference>
<evidence type="ECO:0000259" key="2">
    <source>
        <dbReference type="PROSITE" id="PS50940"/>
    </source>
</evidence>
<reference evidence="3" key="1">
    <citation type="submission" date="2021-09" db="EMBL/GenBank/DDBJ databases">
        <authorList>
            <person name="Martin H S."/>
        </authorList>
    </citation>
    <scope>NUCLEOTIDE SEQUENCE</scope>
</reference>
<feature type="domain" description="Chitin-binding type-2" evidence="2">
    <location>
        <begin position="48"/>
        <end position="106"/>
    </location>
</feature>
<protein>
    <submittedName>
        <fullName evidence="3">(African queen) hypothetical protein</fullName>
    </submittedName>
</protein>
<dbReference type="GO" id="GO:0005576">
    <property type="term" value="C:extracellular region"/>
    <property type="evidence" value="ECO:0007669"/>
    <property type="project" value="InterPro"/>
</dbReference>
<dbReference type="PANTHER" id="PTHR22933:SF43">
    <property type="entry name" value="LP10131P"/>
    <property type="match status" value="1"/>
</dbReference>
<dbReference type="SUPFAM" id="SSF57625">
    <property type="entry name" value="Invertebrate chitin-binding proteins"/>
    <property type="match status" value="1"/>
</dbReference>
<sequence>MFKITCLLLLAVGSSLCQRPEDFSTYHLLHLQHEPPLYPVFDQPPPTKFSCEGRPRGYYADVQSGCQAFHFCWRQRLVSSELCSNGTLFNEQFQVCDHFYNVRCGSPYEDL</sequence>
<keyword evidence="4" id="KW-1185">Reference proteome</keyword>
<dbReference type="Proteomes" id="UP000789524">
    <property type="component" value="Unassembled WGS sequence"/>
</dbReference>
<accession>A0A8J2QY88</accession>
<feature type="chain" id="PRO_5035214297" evidence="1">
    <location>
        <begin position="18"/>
        <end position="111"/>
    </location>
</feature>
<dbReference type="InterPro" id="IPR036508">
    <property type="entry name" value="Chitin-bd_dom_sf"/>
</dbReference>
<proteinExistence type="predicted"/>
<feature type="signal peptide" evidence="1">
    <location>
        <begin position="1"/>
        <end position="17"/>
    </location>
</feature>
<comment type="caution">
    <text evidence="3">The sequence shown here is derived from an EMBL/GenBank/DDBJ whole genome shotgun (WGS) entry which is preliminary data.</text>
</comment>
<dbReference type="InterPro" id="IPR002557">
    <property type="entry name" value="Chitin-bd_dom"/>
</dbReference>
<dbReference type="Gene3D" id="2.170.140.10">
    <property type="entry name" value="Chitin binding domain"/>
    <property type="match status" value="1"/>
</dbReference>
<dbReference type="EMBL" id="CAKASE010000070">
    <property type="protein sequence ID" value="CAG9573362.1"/>
    <property type="molecule type" value="Genomic_DNA"/>
</dbReference>
<evidence type="ECO:0000313" key="4">
    <source>
        <dbReference type="Proteomes" id="UP000789524"/>
    </source>
</evidence>
<name>A0A8J2QY88_9NEOP</name>
<gene>
    <name evidence="3" type="ORF">DCHRY22_LOCUS10413</name>
</gene>
<dbReference type="SMART" id="SM00494">
    <property type="entry name" value="ChtBD2"/>
    <property type="match status" value="1"/>
</dbReference>
<evidence type="ECO:0000313" key="3">
    <source>
        <dbReference type="EMBL" id="CAG9573362.1"/>
    </source>
</evidence>
<dbReference type="AlphaFoldDB" id="A0A8J2QY88"/>
<organism evidence="3 4">
    <name type="scientific">Danaus chrysippus</name>
    <name type="common">African queen</name>
    <dbReference type="NCBI Taxonomy" id="151541"/>
    <lineage>
        <taxon>Eukaryota</taxon>
        <taxon>Metazoa</taxon>
        <taxon>Ecdysozoa</taxon>
        <taxon>Arthropoda</taxon>
        <taxon>Hexapoda</taxon>
        <taxon>Insecta</taxon>
        <taxon>Pterygota</taxon>
        <taxon>Neoptera</taxon>
        <taxon>Endopterygota</taxon>
        <taxon>Lepidoptera</taxon>
        <taxon>Glossata</taxon>
        <taxon>Ditrysia</taxon>
        <taxon>Papilionoidea</taxon>
        <taxon>Nymphalidae</taxon>
        <taxon>Danainae</taxon>
        <taxon>Danaini</taxon>
        <taxon>Danaina</taxon>
        <taxon>Danaus</taxon>
        <taxon>Anosia</taxon>
    </lineage>
</organism>
<dbReference type="PROSITE" id="PS50940">
    <property type="entry name" value="CHIT_BIND_II"/>
    <property type="match status" value="1"/>
</dbReference>